<reference evidence="2" key="1">
    <citation type="submission" date="2018-10" db="EMBL/GenBank/DDBJ databases">
        <title>Effector identification in a new, highly contiguous assembly of the strawberry crown rot pathogen Phytophthora cactorum.</title>
        <authorList>
            <person name="Armitage A.D."/>
            <person name="Nellist C.F."/>
            <person name="Bates H."/>
            <person name="Vickerstaff R.J."/>
            <person name="Harrison R.J."/>
        </authorList>
    </citation>
    <scope>NUCLEOTIDE SEQUENCE</scope>
    <source>
        <strain evidence="2">4040</strain>
    </source>
</reference>
<dbReference type="AlphaFoldDB" id="A0A8T1B6D3"/>
<sequence>MEATTLVPVVTLPHSSNFTPGPAMTKGGLNRAIEKAFKALVPRCVREHERLQQPPDAAPPALPGTSAPMDPAPAPSAPSEAPQALPAATEVPAEPPPAPPVPVDASALVTDASLQVMLAESSEASVDQMMTSMIPYLTAIVCHQVQLHV</sequence>
<dbReference type="Proteomes" id="UP000736787">
    <property type="component" value="Unassembled WGS sequence"/>
</dbReference>
<evidence type="ECO:0000256" key="1">
    <source>
        <dbReference type="SAM" id="MobiDB-lite"/>
    </source>
</evidence>
<feature type="compositionally biased region" description="Low complexity" evidence="1">
    <location>
        <begin position="77"/>
        <end position="92"/>
    </location>
</feature>
<protein>
    <submittedName>
        <fullName evidence="2">Uncharacterized protein</fullName>
    </submittedName>
</protein>
<organism evidence="2 3">
    <name type="scientific">Phytophthora cactorum</name>
    <dbReference type="NCBI Taxonomy" id="29920"/>
    <lineage>
        <taxon>Eukaryota</taxon>
        <taxon>Sar</taxon>
        <taxon>Stramenopiles</taxon>
        <taxon>Oomycota</taxon>
        <taxon>Peronosporomycetes</taxon>
        <taxon>Peronosporales</taxon>
        <taxon>Peronosporaceae</taxon>
        <taxon>Phytophthora</taxon>
    </lineage>
</organism>
<feature type="compositionally biased region" description="Pro residues" evidence="1">
    <location>
        <begin position="93"/>
        <end position="102"/>
    </location>
</feature>
<feature type="region of interest" description="Disordered" evidence="1">
    <location>
        <begin position="46"/>
        <end position="104"/>
    </location>
</feature>
<gene>
    <name evidence="2" type="ORF">PC117_g23181</name>
</gene>
<proteinExistence type="predicted"/>
<comment type="caution">
    <text evidence="2">The sequence shown here is derived from an EMBL/GenBank/DDBJ whole genome shotgun (WGS) entry which is preliminary data.</text>
</comment>
<name>A0A8T1B6D3_9STRA</name>
<dbReference type="EMBL" id="RCMK01001374">
    <property type="protein sequence ID" value="KAG2895784.1"/>
    <property type="molecule type" value="Genomic_DNA"/>
</dbReference>
<evidence type="ECO:0000313" key="2">
    <source>
        <dbReference type="EMBL" id="KAG2895784.1"/>
    </source>
</evidence>
<dbReference type="VEuPathDB" id="FungiDB:PC110_g19992"/>
<accession>A0A8T1B6D3</accession>
<evidence type="ECO:0000313" key="3">
    <source>
        <dbReference type="Proteomes" id="UP000736787"/>
    </source>
</evidence>